<feature type="region of interest" description="Disordered" evidence="6">
    <location>
        <begin position="1"/>
        <end position="20"/>
    </location>
</feature>
<dbReference type="AlphaFoldDB" id="A0A1R3RFU3"/>
<feature type="domain" description="Major facilitator superfamily (MFS) profile" evidence="8">
    <location>
        <begin position="53"/>
        <end position="479"/>
    </location>
</feature>
<keyword evidence="3 7" id="KW-0812">Transmembrane</keyword>
<dbReference type="PROSITE" id="PS50850">
    <property type="entry name" value="MFS"/>
    <property type="match status" value="1"/>
</dbReference>
<feature type="transmembrane region" description="Helical" evidence="7">
    <location>
        <begin position="320"/>
        <end position="342"/>
    </location>
</feature>
<feature type="transmembrane region" description="Helical" evidence="7">
    <location>
        <begin position="90"/>
        <end position="108"/>
    </location>
</feature>
<feature type="transmembrane region" description="Helical" evidence="7">
    <location>
        <begin position="362"/>
        <end position="381"/>
    </location>
</feature>
<dbReference type="Pfam" id="PF07690">
    <property type="entry name" value="MFS_1"/>
    <property type="match status" value="1"/>
</dbReference>
<evidence type="ECO:0000259" key="8">
    <source>
        <dbReference type="PROSITE" id="PS50850"/>
    </source>
</evidence>
<dbReference type="FunFam" id="1.20.1250.20:FF:000082">
    <property type="entry name" value="MFS multidrug transporter, putative"/>
    <property type="match status" value="1"/>
</dbReference>
<dbReference type="VEuPathDB" id="FungiDB:ASPCADRAFT_209279"/>
<organism evidence="9 10">
    <name type="scientific">Aspergillus carbonarius (strain ITEM 5010)</name>
    <dbReference type="NCBI Taxonomy" id="602072"/>
    <lineage>
        <taxon>Eukaryota</taxon>
        <taxon>Fungi</taxon>
        <taxon>Dikarya</taxon>
        <taxon>Ascomycota</taxon>
        <taxon>Pezizomycotina</taxon>
        <taxon>Eurotiomycetes</taxon>
        <taxon>Eurotiomycetidae</taxon>
        <taxon>Eurotiales</taxon>
        <taxon>Aspergillaceae</taxon>
        <taxon>Aspergillus</taxon>
        <taxon>Aspergillus subgen. Circumdati</taxon>
    </lineage>
</organism>
<gene>
    <name evidence="9" type="ORF">ASPCADRAFT_209279</name>
</gene>
<keyword evidence="4 7" id="KW-1133">Transmembrane helix</keyword>
<dbReference type="GO" id="GO:0022857">
    <property type="term" value="F:transmembrane transporter activity"/>
    <property type="evidence" value="ECO:0007669"/>
    <property type="project" value="InterPro"/>
</dbReference>
<keyword evidence="5 7" id="KW-0472">Membrane</keyword>
<dbReference type="Proteomes" id="UP000188318">
    <property type="component" value="Unassembled WGS sequence"/>
</dbReference>
<reference evidence="10" key="1">
    <citation type="journal article" date="2017" name="Genome Biol.">
        <title>Comparative genomics reveals high biological diversity and specific adaptations in the industrially and medically important fungal genus Aspergillus.</title>
        <authorList>
            <person name="de Vries R.P."/>
            <person name="Riley R."/>
            <person name="Wiebenga A."/>
            <person name="Aguilar-Osorio G."/>
            <person name="Amillis S."/>
            <person name="Uchima C.A."/>
            <person name="Anderluh G."/>
            <person name="Asadollahi M."/>
            <person name="Askin M."/>
            <person name="Barry K."/>
            <person name="Battaglia E."/>
            <person name="Bayram O."/>
            <person name="Benocci T."/>
            <person name="Braus-Stromeyer S.A."/>
            <person name="Caldana C."/>
            <person name="Canovas D."/>
            <person name="Cerqueira G.C."/>
            <person name="Chen F."/>
            <person name="Chen W."/>
            <person name="Choi C."/>
            <person name="Clum A."/>
            <person name="Dos Santos R.A."/>
            <person name="Damasio A.R."/>
            <person name="Diallinas G."/>
            <person name="Emri T."/>
            <person name="Fekete E."/>
            <person name="Flipphi M."/>
            <person name="Freyberg S."/>
            <person name="Gallo A."/>
            <person name="Gournas C."/>
            <person name="Habgood R."/>
            <person name="Hainaut M."/>
            <person name="Harispe M.L."/>
            <person name="Henrissat B."/>
            <person name="Hilden K.S."/>
            <person name="Hope R."/>
            <person name="Hossain A."/>
            <person name="Karabika E."/>
            <person name="Karaffa L."/>
            <person name="Karanyi Z."/>
            <person name="Krasevec N."/>
            <person name="Kuo A."/>
            <person name="Kusch H."/>
            <person name="LaButti K."/>
            <person name="Lagendijk E.L."/>
            <person name="Lapidus A."/>
            <person name="Levasseur A."/>
            <person name="Lindquist E."/>
            <person name="Lipzen A."/>
            <person name="Logrieco A.F."/>
            <person name="MacCabe A."/>
            <person name="Maekelae M.R."/>
            <person name="Malavazi I."/>
            <person name="Melin P."/>
            <person name="Meyer V."/>
            <person name="Mielnichuk N."/>
            <person name="Miskei M."/>
            <person name="Molnar A.P."/>
            <person name="Mule G."/>
            <person name="Ngan C.Y."/>
            <person name="Orejas M."/>
            <person name="Orosz E."/>
            <person name="Ouedraogo J.P."/>
            <person name="Overkamp K.M."/>
            <person name="Park H.-S."/>
            <person name="Perrone G."/>
            <person name="Piumi F."/>
            <person name="Punt P.J."/>
            <person name="Ram A.F."/>
            <person name="Ramon A."/>
            <person name="Rauscher S."/>
            <person name="Record E."/>
            <person name="Riano-Pachon D.M."/>
            <person name="Robert V."/>
            <person name="Roehrig J."/>
            <person name="Ruller R."/>
            <person name="Salamov A."/>
            <person name="Salih N.S."/>
            <person name="Samson R.A."/>
            <person name="Sandor E."/>
            <person name="Sanguinetti M."/>
            <person name="Schuetze T."/>
            <person name="Sepcic K."/>
            <person name="Shelest E."/>
            <person name="Sherlock G."/>
            <person name="Sophianopoulou V."/>
            <person name="Squina F.M."/>
            <person name="Sun H."/>
            <person name="Susca A."/>
            <person name="Todd R.B."/>
            <person name="Tsang A."/>
            <person name="Unkles S.E."/>
            <person name="van de Wiele N."/>
            <person name="van Rossen-Uffink D."/>
            <person name="Oliveira J.V."/>
            <person name="Vesth T.C."/>
            <person name="Visser J."/>
            <person name="Yu J.-H."/>
            <person name="Zhou M."/>
            <person name="Andersen M.R."/>
            <person name="Archer D.B."/>
            <person name="Baker S.E."/>
            <person name="Benoit I."/>
            <person name="Brakhage A.A."/>
            <person name="Braus G.H."/>
            <person name="Fischer R."/>
            <person name="Frisvad J.C."/>
            <person name="Goldman G.H."/>
            <person name="Houbraken J."/>
            <person name="Oakley B."/>
            <person name="Pocsi I."/>
            <person name="Scazzocchio C."/>
            <person name="Seiboth B."/>
            <person name="vanKuyk P.A."/>
            <person name="Wortman J."/>
            <person name="Dyer P.S."/>
            <person name="Grigoriev I.V."/>
        </authorList>
    </citation>
    <scope>NUCLEOTIDE SEQUENCE [LARGE SCALE GENOMIC DNA]</scope>
    <source>
        <strain evidence="10">ITEM 5010</strain>
    </source>
</reference>
<feature type="transmembrane region" description="Helical" evidence="7">
    <location>
        <begin position="179"/>
        <end position="202"/>
    </location>
</feature>
<evidence type="ECO:0000256" key="4">
    <source>
        <dbReference type="ARBA" id="ARBA00022989"/>
    </source>
</evidence>
<feature type="transmembrane region" description="Helical" evidence="7">
    <location>
        <begin position="387"/>
        <end position="411"/>
    </location>
</feature>
<sequence>MADEINPKTEATVPEVADEAASTATSSSGSITAFGDHDPTNPVNFSRWRKIHVIAVGILFTFNSTFGSSIASGAQTEIKAYFNVTSQPMLVLLTSLYMVGFTVGPLVFGPLSEHLGRRTVLRGTYIGYTAFTLGCALAPTFPGLLVFRLLSGLNAAAPNAITGGLYADVFNHPDQRGKAMSIFMAMTVLGPELGPVISNYVSQVSWRWAFWVALIVAGAGMPVIFLMPETYAPVILQKRALKNRGLARITTIEKISLRKAKRAELLRVFSRPFMMLLREPILLFSSLYMALVYALLYLFFQAYPIVFRQFYGLSAGLSGLAFVPMIIGSFLAFSIFLVYSSFHSKALAAKKSWAMQEEYRRLPLAAVGAPLITIGLFWLAWMPKHNISPIAAMIAGIWFGTGYLLIFIAMLNYLTDAYKSNSASAQAAASTMRSAAAVGLPLAATPMYDHLGIHWASSLLGFVSLVLAMIPFAFIKWGGLMRARSPFCATMAGM</sequence>
<feature type="transmembrane region" description="Helical" evidence="7">
    <location>
        <begin position="51"/>
        <end position="70"/>
    </location>
</feature>
<feature type="transmembrane region" description="Helical" evidence="7">
    <location>
        <begin position="281"/>
        <end position="300"/>
    </location>
</feature>
<dbReference type="InterPro" id="IPR011701">
    <property type="entry name" value="MFS"/>
</dbReference>
<comment type="subcellular location">
    <subcellularLocation>
        <location evidence="1">Cell membrane</location>
        <topology evidence="1">Multi-pass membrane protein</topology>
    </subcellularLocation>
</comment>
<dbReference type="PANTHER" id="PTHR23502:SF74">
    <property type="entry name" value="MAJOR FACILITATOR SUPERFAMILY (MFS) PROFILE DOMAIN-CONTAINING PROTEIN"/>
    <property type="match status" value="1"/>
</dbReference>
<dbReference type="SUPFAM" id="SSF103473">
    <property type="entry name" value="MFS general substrate transporter"/>
    <property type="match status" value="1"/>
</dbReference>
<dbReference type="OMA" id="ARTHNNS"/>
<feature type="transmembrane region" description="Helical" evidence="7">
    <location>
        <begin position="208"/>
        <end position="228"/>
    </location>
</feature>
<protein>
    <recommendedName>
        <fullName evidence="8">Major facilitator superfamily (MFS) profile domain-containing protein</fullName>
    </recommendedName>
</protein>
<evidence type="ECO:0000313" key="9">
    <source>
        <dbReference type="EMBL" id="OOF93327.1"/>
    </source>
</evidence>
<evidence type="ECO:0000256" key="5">
    <source>
        <dbReference type="ARBA" id="ARBA00023136"/>
    </source>
</evidence>
<dbReference type="OrthoDB" id="5141738at2759"/>
<evidence type="ECO:0000256" key="6">
    <source>
        <dbReference type="SAM" id="MobiDB-lite"/>
    </source>
</evidence>
<dbReference type="GO" id="GO:0005886">
    <property type="term" value="C:plasma membrane"/>
    <property type="evidence" value="ECO:0007669"/>
    <property type="project" value="UniProtKB-SubCell"/>
</dbReference>
<dbReference type="PANTHER" id="PTHR23502">
    <property type="entry name" value="MAJOR FACILITATOR SUPERFAMILY"/>
    <property type="match status" value="1"/>
</dbReference>
<evidence type="ECO:0000256" key="7">
    <source>
        <dbReference type="SAM" id="Phobius"/>
    </source>
</evidence>
<evidence type="ECO:0000256" key="3">
    <source>
        <dbReference type="ARBA" id="ARBA00022692"/>
    </source>
</evidence>
<accession>A0A1R3RFU3</accession>
<dbReference type="InterPro" id="IPR036259">
    <property type="entry name" value="MFS_trans_sf"/>
</dbReference>
<comment type="similarity">
    <text evidence="2">Belongs to the major facilitator superfamily.</text>
</comment>
<dbReference type="CDD" id="cd17323">
    <property type="entry name" value="MFS_Tpo1_MDR_like"/>
    <property type="match status" value="1"/>
</dbReference>
<keyword evidence="10" id="KW-1185">Reference proteome</keyword>
<dbReference type="STRING" id="602072.A0A1R3RFU3"/>
<feature type="transmembrane region" description="Helical" evidence="7">
    <location>
        <begin position="120"/>
        <end position="139"/>
    </location>
</feature>
<dbReference type="InterPro" id="IPR020846">
    <property type="entry name" value="MFS_dom"/>
</dbReference>
<evidence type="ECO:0000313" key="10">
    <source>
        <dbReference type="Proteomes" id="UP000188318"/>
    </source>
</evidence>
<proteinExistence type="inferred from homology"/>
<dbReference type="EMBL" id="KV907504">
    <property type="protein sequence ID" value="OOF93327.1"/>
    <property type="molecule type" value="Genomic_DNA"/>
</dbReference>
<feature type="transmembrane region" description="Helical" evidence="7">
    <location>
        <begin position="455"/>
        <end position="475"/>
    </location>
</feature>
<evidence type="ECO:0000256" key="2">
    <source>
        <dbReference type="ARBA" id="ARBA00008335"/>
    </source>
</evidence>
<name>A0A1R3RFU3_ASPC5</name>
<dbReference type="Gene3D" id="1.20.1250.20">
    <property type="entry name" value="MFS general substrate transporter like domains"/>
    <property type="match status" value="1"/>
</dbReference>
<evidence type="ECO:0000256" key="1">
    <source>
        <dbReference type="ARBA" id="ARBA00004651"/>
    </source>
</evidence>